<proteinExistence type="predicted"/>
<keyword evidence="2" id="KW-1185">Reference proteome</keyword>
<reference evidence="1 2" key="2">
    <citation type="journal article" date="2022" name="Mol. Ecol. Resour.">
        <title>The genomes of chicory, endive, great burdock and yacon provide insights into Asteraceae paleo-polyploidization history and plant inulin production.</title>
        <authorList>
            <person name="Fan W."/>
            <person name="Wang S."/>
            <person name="Wang H."/>
            <person name="Wang A."/>
            <person name="Jiang F."/>
            <person name="Liu H."/>
            <person name="Zhao H."/>
            <person name="Xu D."/>
            <person name="Zhang Y."/>
        </authorList>
    </citation>
    <scope>NUCLEOTIDE SEQUENCE [LARGE SCALE GENOMIC DNA]</scope>
    <source>
        <strain evidence="2">cv. Punajuju</strain>
        <tissue evidence="1">Leaves</tissue>
    </source>
</reference>
<dbReference type="Proteomes" id="UP001055811">
    <property type="component" value="Linkage Group LG09"/>
</dbReference>
<reference evidence="2" key="1">
    <citation type="journal article" date="2022" name="Mol. Ecol. Resour.">
        <title>The genomes of chicory, endive, great burdock and yacon provide insights into Asteraceae palaeo-polyploidization history and plant inulin production.</title>
        <authorList>
            <person name="Fan W."/>
            <person name="Wang S."/>
            <person name="Wang H."/>
            <person name="Wang A."/>
            <person name="Jiang F."/>
            <person name="Liu H."/>
            <person name="Zhao H."/>
            <person name="Xu D."/>
            <person name="Zhang Y."/>
        </authorList>
    </citation>
    <scope>NUCLEOTIDE SEQUENCE [LARGE SCALE GENOMIC DNA]</scope>
    <source>
        <strain evidence="2">cv. Punajuju</strain>
    </source>
</reference>
<gene>
    <name evidence="1" type="ORF">L2E82_48904</name>
</gene>
<sequence length="79" mass="8587">MKDRRIDGDGEADLSSSLFTIVPLSRSSSQDLDLLTLDLSFSDLPSFTPNIADPVQPNPKVVISTPDQECSSRLKCSSM</sequence>
<organism evidence="1 2">
    <name type="scientific">Cichorium intybus</name>
    <name type="common">Chicory</name>
    <dbReference type="NCBI Taxonomy" id="13427"/>
    <lineage>
        <taxon>Eukaryota</taxon>
        <taxon>Viridiplantae</taxon>
        <taxon>Streptophyta</taxon>
        <taxon>Embryophyta</taxon>
        <taxon>Tracheophyta</taxon>
        <taxon>Spermatophyta</taxon>
        <taxon>Magnoliopsida</taxon>
        <taxon>eudicotyledons</taxon>
        <taxon>Gunneridae</taxon>
        <taxon>Pentapetalae</taxon>
        <taxon>asterids</taxon>
        <taxon>campanulids</taxon>
        <taxon>Asterales</taxon>
        <taxon>Asteraceae</taxon>
        <taxon>Cichorioideae</taxon>
        <taxon>Cichorieae</taxon>
        <taxon>Cichoriinae</taxon>
        <taxon>Cichorium</taxon>
    </lineage>
</organism>
<comment type="caution">
    <text evidence="1">The sequence shown here is derived from an EMBL/GenBank/DDBJ whole genome shotgun (WGS) entry which is preliminary data.</text>
</comment>
<name>A0ACB8Z360_CICIN</name>
<accession>A0ACB8Z360</accession>
<dbReference type="EMBL" id="CM042017">
    <property type="protein sequence ID" value="KAI3690700.1"/>
    <property type="molecule type" value="Genomic_DNA"/>
</dbReference>
<protein>
    <submittedName>
        <fullName evidence="1">Uncharacterized protein</fullName>
    </submittedName>
</protein>
<evidence type="ECO:0000313" key="1">
    <source>
        <dbReference type="EMBL" id="KAI3690700.1"/>
    </source>
</evidence>
<evidence type="ECO:0000313" key="2">
    <source>
        <dbReference type="Proteomes" id="UP001055811"/>
    </source>
</evidence>